<evidence type="ECO:0000313" key="4">
    <source>
        <dbReference type="Proteomes" id="UP001216674"/>
    </source>
</evidence>
<comment type="caution">
    <text evidence="3">The sequence shown here is derived from an EMBL/GenBank/DDBJ whole genome shotgun (WGS) entry which is preliminary data.</text>
</comment>
<dbReference type="Proteomes" id="UP001216674">
    <property type="component" value="Unassembled WGS sequence"/>
</dbReference>
<evidence type="ECO:0000313" key="3">
    <source>
        <dbReference type="EMBL" id="MDF3832924.1"/>
    </source>
</evidence>
<feature type="domain" description="Signal transduction histidine kinase internal region" evidence="2">
    <location>
        <begin position="167"/>
        <end position="245"/>
    </location>
</feature>
<dbReference type="PANTHER" id="PTHR34220">
    <property type="entry name" value="SENSOR HISTIDINE KINASE YPDA"/>
    <property type="match status" value="1"/>
</dbReference>
<sequence length="358" mass="39208">MPSPSDVLAWLWRQLRVAIPLALGCALFFSAMFREPFGTTLVYSFCITFLIQALVSAGRHGISRRLRLQQPGDLAAQRAWPGWKLMFPWIIASGVVGYFAGHALADLLTGGHDTPATFLQDSRALLLSMSMVVALSLGVTYFHYARGRMALMEARAQAAMRSAAENQLRLLESQLEPHMLFNTLANLRVLIGQDPQRAQAMLNHVIAFLRATLAASRSESHPLSSEFERIGDYLELMRVRMGQRLRTRIDLPAGLAALPVPPLLLQPLVENAILHGLEPKVGGGWIRITAQREGDMLRLCVRDTGVGLGALPPGPDCFGTQQVRERLSHLFSNTATFELSAAGDDEGGALATVRLPLP</sequence>
<organism evidence="3 4">
    <name type="scientific">Cupriavidus basilensis</name>
    <dbReference type="NCBI Taxonomy" id="68895"/>
    <lineage>
        <taxon>Bacteria</taxon>
        <taxon>Pseudomonadati</taxon>
        <taxon>Pseudomonadota</taxon>
        <taxon>Betaproteobacteria</taxon>
        <taxon>Burkholderiales</taxon>
        <taxon>Burkholderiaceae</taxon>
        <taxon>Cupriavidus</taxon>
    </lineage>
</organism>
<dbReference type="SUPFAM" id="SSF55874">
    <property type="entry name" value="ATPase domain of HSP90 chaperone/DNA topoisomerase II/histidine kinase"/>
    <property type="match status" value="1"/>
</dbReference>
<dbReference type="InterPro" id="IPR050640">
    <property type="entry name" value="Bact_2-comp_sensor_kinase"/>
</dbReference>
<reference evidence="3 4" key="1">
    <citation type="submission" date="2023-03" db="EMBL/GenBank/DDBJ databases">
        <title>Draft assemblies of triclosan tolerant bacteria isolated from returned activated sludge.</title>
        <authorList>
            <person name="Van Hamelsveld S."/>
        </authorList>
    </citation>
    <scope>NUCLEOTIDE SEQUENCE [LARGE SCALE GENOMIC DNA]</scope>
    <source>
        <strain evidence="3 4">GW210010_S58</strain>
    </source>
</reference>
<evidence type="ECO:0000259" key="2">
    <source>
        <dbReference type="Pfam" id="PF06580"/>
    </source>
</evidence>
<name>A0ABT6AJZ5_9BURK</name>
<keyword evidence="1" id="KW-0812">Transmembrane</keyword>
<feature type="transmembrane region" description="Helical" evidence="1">
    <location>
        <begin position="40"/>
        <end position="62"/>
    </location>
</feature>
<keyword evidence="3" id="KW-0808">Transferase</keyword>
<protein>
    <submittedName>
        <fullName evidence="3">Histidine kinase</fullName>
    </submittedName>
</protein>
<keyword evidence="3" id="KW-0418">Kinase</keyword>
<proteinExistence type="predicted"/>
<keyword evidence="4" id="KW-1185">Reference proteome</keyword>
<dbReference type="Gene3D" id="3.30.565.10">
    <property type="entry name" value="Histidine kinase-like ATPase, C-terminal domain"/>
    <property type="match status" value="1"/>
</dbReference>
<feature type="transmembrane region" description="Helical" evidence="1">
    <location>
        <begin position="83"/>
        <end position="105"/>
    </location>
</feature>
<feature type="non-terminal residue" evidence="3">
    <location>
        <position position="358"/>
    </location>
</feature>
<dbReference type="GO" id="GO:0016301">
    <property type="term" value="F:kinase activity"/>
    <property type="evidence" value="ECO:0007669"/>
    <property type="project" value="UniProtKB-KW"/>
</dbReference>
<dbReference type="RefSeq" id="WP_276264404.1">
    <property type="nucleotide sequence ID" value="NZ_JARJLM010000143.1"/>
</dbReference>
<dbReference type="Pfam" id="PF06580">
    <property type="entry name" value="His_kinase"/>
    <property type="match status" value="1"/>
</dbReference>
<accession>A0ABT6AJZ5</accession>
<dbReference type="PANTHER" id="PTHR34220:SF9">
    <property type="entry name" value="SIGNAL TRANSDUCTION HISTIDINE KINASE INTERNAL REGION DOMAIN-CONTAINING PROTEIN"/>
    <property type="match status" value="1"/>
</dbReference>
<keyword evidence="1" id="KW-0472">Membrane</keyword>
<gene>
    <name evidence="3" type="ORF">P3W85_08180</name>
</gene>
<dbReference type="InterPro" id="IPR010559">
    <property type="entry name" value="Sig_transdc_His_kin_internal"/>
</dbReference>
<dbReference type="InterPro" id="IPR036890">
    <property type="entry name" value="HATPase_C_sf"/>
</dbReference>
<keyword evidence="1" id="KW-1133">Transmembrane helix</keyword>
<dbReference type="EMBL" id="JARJLM010000143">
    <property type="protein sequence ID" value="MDF3832924.1"/>
    <property type="molecule type" value="Genomic_DNA"/>
</dbReference>
<feature type="transmembrane region" description="Helical" evidence="1">
    <location>
        <begin position="125"/>
        <end position="145"/>
    </location>
</feature>
<evidence type="ECO:0000256" key="1">
    <source>
        <dbReference type="SAM" id="Phobius"/>
    </source>
</evidence>